<dbReference type="EMBL" id="VFOZ01000001">
    <property type="protein sequence ID" value="TQM00888.1"/>
    <property type="molecule type" value="Genomic_DNA"/>
</dbReference>
<accession>A0A543CVJ3</accession>
<comment type="caution">
    <text evidence="1">The sequence shown here is derived from an EMBL/GenBank/DDBJ whole genome shotgun (WGS) entry which is preliminary data.</text>
</comment>
<dbReference type="Proteomes" id="UP000316096">
    <property type="component" value="Unassembled WGS sequence"/>
</dbReference>
<gene>
    <name evidence="1" type="ORF">FB559_6613</name>
</gene>
<reference evidence="1 2" key="1">
    <citation type="submission" date="2019-06" db="EMBL/GenBank/DDBJ databases">
        <title>Sequencing the genomes of 1000 actinobacteria strains.</title>
        <authorList>
            <person name="Klenk H.-P."/>
        </authorList>
    </citation>
    <scope>NUCLEOTIDE SEQUENCE [LARGE SCALE GENOMIC DNA]</scope>
    <source>
        <strain evidence="1 2">DSM 102200</strain>
    </source>
</reference>
<dbReference type="AlphaFoldDB" id="A0A543CVJ3"/>
<proteinExistence type="predicted"/>
<protein>
    <submittedName>
        <fullName evidence="1">Uncharacterized protein</fullName>
    </submittedName>
</protein>
<keyword evidence="2" id="KW-1185">Reference proteome</keyword>
<evidence type="ECO:0000313" key="1">
    <source>
        <dbReference type="EMBL" id="TQM00888.1"/>
    </source>
</evidence>
<sequence length="79" mass="8795">MGVLDMLRTDVARPCIGQFVDGVSGLETLTVITCRAAGEQMLIYLTRQVDGRFSHFTAGEYQVLRVGYKLLIVHFQSTT</sequence>
<name>A0A543CVJ3_9ACTN</name>
<evidence type="ECO:0000313" key="2">
    <source>
        <dbReference type="Proteomes" id="UP000316096"/>
    </source>
</evidence>
<organism evidence="1 2">
    <name type="scientific">Actinoallomurus bryophytorum</name>
    <dbReference type="NCBI Taxonomy" id="1490222"/>
    <lineage>
        <taxon>Bacteria</taxon>
        <taxon>Bacillati</taxon>
        <taxon>Actinomycetota</taxon>
        <taxon>Actinomycetes</taxon>
        <taxon>Streptosporangiales</taxon>
        <taxon>Thermomonosporaceae</taxon>
        <taxon>Actinoallomurus</taxon>
    </lineage>
</organism>